<organism evidence="1 2">
    <name type="scientific">Dreissena polymorpha</name>
    <name type="common">Zebra mussel</name>
    <name type="synonym">Mytilus polymorpha</name>
    <dbReference type="NCBI Taxonomy" id="45954"/>
    <lineage>
        <taxon>Eukaryota</taxon>
        <taxon>Metazoa</taxon>
        <taxon>Spiralia</taxon>
        <taxon>Lophotrochozoa</taxon>
        <taxon>Mollusca</taxon>
        <taxon>Bivalvia</taxon>
        <taxon>Autobranchia</taxon>
        <taxon>Heteroconchia</taxon>
        <taxon>Euheterodonta</taxon>
        <taxon>Imparidentia</taxon>
        <taxon>Neoheterodontei</taxon>
        <taxon>Myida</taxon>
        <taxon>Dreissenoidea</taxon>
        <taxon>Dreissenidae</taxon>
        <taxon>Dreissena</taxon>
    </lineage>
</organism>
<gene>
    <name evidence="1" type="ORF">DPMN_059099</name>
</gene>
<reference evidence="1" key="1">
    <citation type="journal article" date="2019" name="bioRxiv">
        <title>The Genome of the Zebra Mussel, Dreissena polymorpha: A Resource for Invasive Species Research.</title>
        <authorList>
            <person name="McCartney M.A."/>
            <person name="Auch B."/>
            <person name="Kono T."/>
            <person name="Mallez S."/>
            <person name="Zhang Y."/>
            <person name="Obille A."/>
            <person name="Becker A."/>
            <person name="Abrahante J.E."/>
            <person name="Garbe J."/>
            <person name="Badalamenti J.P."/>
            <person name="Herman A."/>
            <person name="Mangelson H."/>
            <person name="Liachko I."/>
            <person name="Sullivan S."/>
            <person name="Sone E.D."/>
            <person name="Koren S."/>
            <person name="Silverstein K.A.T."/>
            <person name="Beckman K.B."/>
            <person name="Gohl D.M."/>
        </authorList>
    </citation>
    <scope>NUCLEOTIDE SEQUENCE</scope>
    <source>
        <strain evidence="1">Duluth1</strain>
        <tissue evidence="1">Whole animal</tissue>
    </source>
</reference>
<comment type="caution">
    <text evidence="1">The sequence shown here is derived from an EMBL/GenBank/DDBJ whole genome shotgun (WGS) entry which is preliminary data.</text>
</comment>
<proteinExistence type="predicted"/>
<keyword evidence="2" id="KW-1185">Reference proteome</keyword>
<name>A0A9D4C3C5_DREPO</name>
<protein>
    <submittedName>
        <fullName evidence="1">Uncharacterized protein</fullName>
    </submittedName>
</protein>
<evidence type="ECO:0000313" key="1">
    <source>
        <dbReference type="EMBL" id="KAH3716377.1"/>
    </source>
</evidence>
<dbReference type="EMBL" id="JAIWYP010000013">
    <property type="protein sequence ID" value="KAH3716377.1"/>
    <property type="molecule type" value="Genomic_DNA"/>
</dbReference>
<dbReference type="AlphaFoldDB" id="A0A9D4C3C5"/>
<reference evidence="1" key="2">
    <citation type="submission" date="2020-11" db="EMBL/GenBank/DDBJ databases">
        <authorList>
            <person name="McCartney M.A."/>
            <person name="Auch B."/>
            <person name="Kono T."/>
            <person name="Mallez S."/>
            <person name="Becker A."/>
            <person name="Gohl D.M."/>
            <person name="Silverstein K.A.T."/>
            <person name="Koren S."/>
            <person name="Bechman K.B."/>
            <person name="Herman A."/>
            <person name="Abrahante J.E."/>
            <person name="Garbe J."/>
        </authorList>
    </citation>
    <scope>NUCLEOTIDE SEQUENCE</scope>
    <source>
        <strain evidence="1">Duluth1</strain>
        <tissue evidence="1">Whole animal</tissue>
    </source>
</reference>
<dbReference type="Proteomes" id="UP000828390">
    <property type="component" value="Unassembled WGS sequence"/>
</dbReference>
<accession>A0A9D4C3C5</accession>
<sequence length="64" mass="7405">MGEELPFFAHLEAQRKSTRWLKLLEGIMKNTMATVLQACVQTRIEDGKCYMGFIDTRPSLKKWG</sequence>
<evidence type="ECO:0000313" key="2">
    <source>
        <dbReference type="Proteomes" id="UP000828390"/>
    </source>
</evidence>